<accession>A0A7D5QFS0</accession>
<proteinExistence type="inferred from homology"/>
<dbReference type="InterPro" id="IPR036112">
    <property type="entry name" value="ComA_synth_sf"/>
</dbReference>
<dbReference type="InterPro" id="IPR013785">
    <property type="entry name" value="Aldolase_TIM"/>
</dbReference>
<dbReference type="SUPFAM" id="SSF102110">
    <property type="entry name" value="(2r)-phospho-3-sulfolactate synthase ComA"/>
    <property type="match status" value="1"/>
</dbReference>
<dbReference type="Gene3D" id="3.20.20.70">
    <property type="entry name" value="Aldolase class I"/>
    <property type="match status" value="1"/>
</dbReference>
<dbReference type="PANTHER" id="PTHR48413">
    <property type="match status" value="1"/>
</dbReference>
<dbReference type="RefSeq" id="WP_179270245.1">
    <property type="nucleotide sequence ID" value="NZ_CP058579.1"/>
</dbReference>
<dbReference type="Proteomes" id="UP000509626">
    <property type="component" value="Chromosome"/>
</dbReference>
<sequence>MTDSDLAFSFLHRNHRPDKPREKGITEIRGPYYDPMGPRELRDILETMGRYVDIYKFSGGSFALMPEDAVRELLDVCHEFDVEVSTGGFIENVLVRDHDEVERYVEEAGDLGFDIVEISSGFLAVDVEDMVGLTELVADHGLKPKPEINVQFGAGGASSVEELESEEAIDPASAIAEAERHLEAGAYKIMVESEGITERVREWRTDVAFAIANEVGIEHCVFEAADPPVFEWYVKNFGPNVNLFVDNSQIVELECMRSGLWGKKSSWGRTVTYDRG</sequence>
<protein>
    <submittedName>
        <fullName evidence="2">Phosphosulfolactate synthase</fullName>
    </submittedName>
</protein>
<evidence type="ECO:0000313" key="3">
    <source>
        <dbReference type="Proteomes" id="UP000509626"/>
    </source>
</evidence>
<keyword evidence="3" id="KW-1185">Reference proteome</keyword>
<comment type="similarity">
    <text evidence="1">Belongs to the phosphosulfolactate synthase family.</text>
</comment>
<dbReference type="EMBL" id="CP058579">
    <property type="protein sequence ID" value="QLG63661.1"/>
    <property type="molecule type" value="Genomic_DNA"/>
</dbReference>
<dbReference type="GeneID" id="56039546"/>
<dbReference type="PANTHER" id="PTHR48413:SF1">
    <property type="entry name" value="PROTEIN HEAT-STRESS-ASSOCIATED 32"/>
    <property type="match status" value="1"/>
</dbReference>
<dbReference type="InterPro" id="IPR003830">
    <property type="entry name" value="ComA_synth"/>
</dbReference>
<dbReference type="AlphaFoldDB" id="A0A7D5QFS0"/>
<dbReference type="OrthoDB" id="6405at2157"/>
<gene>
    <name evidence="2" type="ORF">HUG12_18765</name>
</gene>
<evidence type="ECO:0000313" key="2">
    <source>
        <dbReference type="EMBL" id="QLG63661.1"/>
    </source>
</evidence>
<name>A0A7D5QFS0_9EURY</name>
<dbReference type="KEGG" id="halu:HUG12_18765"/>
<dbReference type="Pfam" id="PF02679">
    <property type="entry name" value="ComA"/>
    <property type="match status" value="1"/>
</dbReference>
<evidence type="ECO:0000256" key="1">
    <source>
        <dbReference type="ARBA" id="ARBA00010424"/>
    </source>
</evidence>
<reference evidence="2 3" key="1">
    <citation type="submission" date="2020-06" db="EMBL/GenBank/DDBJ databases">
        <title>NJ-3-1, isolated from saline soil.</title>
        <authorList>
            <person name="Cui H.L."/>
            <person name="Shi X."/>
        </authorList>
    </citation>
    <scope>NUCLEOTIDE SEQUENCE [LARGE SCALE GENOMIC DNA]</scope>
    <source>
        <strain evidence="2 3">NJ-3-1</strain>
    </source>
</reference>
<organism evidence="2 3">
    <name type="scientific">Halorarum salinum</name>
    <dbReference type="NCBI Taxonomy" id="2743089"/>
    <lineage>
        <taxon>Archaea</taxon>
        <taxon>Methanobacteriati</taxon>
        <taxon>Methanobacteriota</taxon>
        <taxon>Stenosarchaea group</taxon>
        <taxon>Halobacteria</taxon>
        <taxon>Halobacteriales</taxon>
        <taxon>Haloferacaceae</taxon>
        <taxon>Halorarum</taxon>
    </lineage>
</organism>